<feature type="chain" id="PRO_5012805373" evidence="1">
    <location>
        <begin position="20"/>
        <end position="60"/>
    </location>
</feature>
<name>A0A238BIR9_9BILA</name>
<dbReference type="PROSITE" id="PS51257">
    <property type="entry name" value="PROKAR_LIPOPROTEIN"/>
    <property type="match status" value="1"/>
</dbReference>
<evidence type="ECO:0000313" key="3">
    <source>
        <dbReference type="Proteomes" id="UP000242913"/>
    </source>
</evidence>
<protein>
    <submittedName>
        <fullName evidence="2">Uncharacterized protein</fullName>
    </submittedName>
</protein>
<organism evidence="2 3">
    <name type="scientific">Onchocerca flexuosa</name>
    <dbReference type="NCBI Taxonomy" id="387005"/>
    <lineage>
        <taxon>Eukaryota</taxon>
        <taxon>Metazoa</taxon>
        <taxon>Ecdysozoa</taxon>
        <taxon>Nematoda</taxon>
        <taxon>Chromadorea</taxon>
        <taxon>Rhabditida</taxon>
        <taxon>Spirurina</taxon>
        <taxon>Spiruromorpha</taxon>
        <taxon>Filarioidea</taxon>
        <taxon>Onchocercidae</taxon>
        <taxon>Onchocerca</taxon>
    </lineage>
</organism>
<dbReference type="EMBL" id="KZ271383">
    <property type="protein sequence ID" value="OZC05387.1"/>
    <property type="molecule type" value="Genomic_DNA"/>
</dbReference>
<dbReference type="AlphaFoldDB" id="A0A238BIR9"/>
<gene>
    <name evidence="2" type="ORF">X798_07640</name>
</gene>
<keyword evidence="1" id="KW-0732">Signal</keyword>
<feature type="signal peptide" evidence="1">
    <location>
        <begin position="1"/>
        <end position="19"/>
    </location>
</feature>
<sequence>MKINICIFLLMLIATFVYACGPQEERAGAPTDPMVAPVLLRPRPSSAAVVMTVSTSAPSE</sequence>
<proteinExistence type="predicted"/>
<dbReference type="Proteomes" id="UP000242913">
    <property type="component" value="Unassembled WGS sequence"/>
</dbReference>
<dbReference type="OrthoDB" id="10574432at2759"/>
<keyword evidence="3" id="KW-1185">Reference proteome</keyword>
<reference evidence="2 3" key="1">
    <citation type="submission" date="2015-12" db="EMBL/GenBank/DDBJ databases">
        <title>Draft genome of the nematode, Onchocerca flexuosa.</title>
        <authorList>
            <person name="Mitreva M."/>
        </authorList>
    </citation>
    <scope>NUCLEOTIDE SEQUENCE [LARGE SCALE GENOMIC DNA]</scope>
    <source>
        <strain evidence="2">Red Deer</strain>
    </source>
</reference>
<accession>A0A238BIR9</accession>
<evidence type="ECO:0000256" key="1">
    <source>
        <dbReference type="SAM" id="SignalP"/>
    </source>
</evidence>
<evidence type="ECO:0000313" key="2">
    <source>
        <dbReference type="EMBL" id="OZC05387.1"/>
    </source>
</evidence>